<evidence type="ECO:0000313" key="1">
    <source>
        <dbReference type="EMBL" id="CAL64998.1"/>
    </source>
</evidence>
<gene>
    <name evidence="1" type="ordered locus">GFO_0007</name>
</gene>
<dbReference type="HOGENOM" id="CLU_3099368_0_0_10"/>
<proteinExistence type="predicted"/>
<dbReference type="AlphaFoldDB" id="A0LXA3"/>
<dbReference type="Proteomes" id="UP000000755">
    <property type="component" value="Chromosome"/>
</dbReference>
<name>A0LXA3_CHRFK</name>
<reference evidence="1 2" key="1">
    <citation type="journal article" date="2006" name="Environ. Microbiol.">
        <title>Whole genome analysis of the marine Bacteroidetes'Gramella forsetii' reveals adaptations to degradation of polymeric organic matter.</title>
        <authorList>
            <person name="Bauer M."/>
            <person name="Kube M."/>
            <person name="Teeling H."/>
            <person name="Richter M."/>
            <person name="Lombardot T."/>
            <person name="Allers E."/>
            <person name="Wuerdemann C.A."/>
            <person name="Quast C."/>
            <person name="Kuhl H."/>
            <person name="Knaust F."/>
            <person name="Woebken D."/>
            <person name="Bischof K."/>
            <person name="Mussmann M."/>
            <person name="Choudhuri J.V."/>
            <person name="Meyer F."/>
            <person name="Reinhardt R."/>
            <person name="Amann R.I."/>
            <person name="Gloeckner F.O."/>
        </authorList>
    </citation>
    <scope>NUCLEOTIDE SEQUENCE [LARGE SCALE GENOMIC DNA]</scope>
    <source>
        <strain evidence="1 2">KT0803</strain>
    </source>
</reference>
<sequence length="51" mass="6110">MSKTLPYILRIPQMILIMLRNSEFFIKLFIGRRLEGIQNNFENVIVLKMIL</sequence>
<accession>A0LXA3</accession>
<dbReference type="KEGG" id="gfo:GFO_0007"/>
<protein>
    <submittedName>
        <fullName evidence="1">Uncharacterized protein</fullName>
    </submittedName>
</protein>
<organism evidence="1 2">
    <name type="scientific">Christiangramia forsetii (strain DSM 17595 / CGMCC 1.15422 / KT0803)</name>
    <name type="common">Gramella forsetii</name>
    <dbReference type="NCBI Taxonomy" id="411154"/>
    <lineage>
        <taxon>Bacteria</taxon>
        <taxon>Pseudomonadati</taxon>
        <taxon>Bacteroidota</taxon>
        <taxon>Flavobacteriia</taxon>
        <taxon>Flavobacteriales</taxon>
        <taxon>Flavobacteriaceae</taxon>
        <taxon>Christiangramia</taxon>
    </lineage>
</organism>
<dbReference type="EMBL" id="CU207366">
    <property type="protein sequence ID" value="CAL64998.1"/>
    <property type="molecule type" value="Genomic_DNA"/>
</dbReference>
<dbReference type="STRING" id="411154.GFO_0007"/>
<evidence type="ECO:0000313" key="2">
    <source>
        <dbReference type="Proteomes" id="UP000000755"/>
    </source>
</evidence>